<dbReference type="GeneID" id="39873269"/>
<feature type="compositionally biased region" description="Low complexity" evidence="1">
    <location>
        <begin position="174"/>
        <end position="189"/>
    </location>
</feature>
<evidence type="ECO:0000256" key="2">
    <source>
        <dbReference type="SAM" id="Phobius"/>
    </source>
</evidence>
<keyword evidence="2" id="KW-1133">Transmembrane helix</keyword>
<name>A0A2H6K970_9APIC</name>
<dbReference type="RefSeq" id="XP_028865742.1">
    <property type="nucleotide sequence ID" value="XM_029009909.1"/>
</dbReference>
<dbReference type="AlphaFoldDB" id="A0A2H6K970"/>
<dbReference type="Proteomes" id="UP000236319">
    <property type="component" value="Unassembled WGS sequence"/>
</dbReference>
<evidence type="ECO:0000313" key="4">
    <source>
        <dbReference type="Proteomes" id="UP000236319"/>
    </source>
</evidence>
<feature type="compositionally biased region" description="Polar residues" evidence="1">
    <location>
        <begin position="304"/>
        <end position="317"/>
    </location>
</feature>
<feature type="region of interest" description="Disordered" evidence="1">
    <location>
        <begin position="263"/>
        <end position="282"/>
    </location>
</feature>
<keyword evidence="4" id="KW-1185">Reference proteome</keyword>
<sequence length="982" mass="110361">MKQWIWGKVNELGEKAVDSVVNIVLSRNDKTISDFKQANITSSLDAAEPGPRLALAHVGLIDSTFLCHSPSTANATSPVASHSGRAPREQRGQIHFDGLGSIPTHMCRYRVSLSCNGRVARSPSAEMTDSRVNRVCWNHQVLMDIDDLWVDLNLVVQAEIDFNQFSKQQSKYNGSGTSTSSKRSSGSRSSRSRHITRGKAVDTDTAETQRIESIYGKTRYKQRIGRALIPLPLLLDSLQLRRTTCLVHDQEYTAVGQRGSFATSTAVEHSSESTPVSERGASFDASLREQVAHGDGTPRDPVWSTASSISNSGQYGTETLHDDQPTYYDAELEETSGSEEGGSSEMRGYNYGFNANSWEHADGNAAIIREPAGDPTARLKAYSIGESYVNTSTFDGAGYTSGRSAMSPHAYDTAAWGNGYNASPGHLDRRYTEAGDIVRRDLSTDYTPERRASVPTALRGSKQSGVNASMSMTLNREFENSSWEPAENALRTDVYSFGGPGDTVESQPLSAAPTRLITSSEYAYSEVGSRSWDRQGSGSNVSEDVLKEYRYFADAEMTLQLMPFNEHKFEDNKFVRPIEGYTSYGMKSPTQPLGYIRVKIRLYFKRRPQLLALRNCLRPPRMYWHVPQEFEMVHLSLIFKRLAFFIDTKPRWIDYILLPMEPYNHIWYAVIFWVIVFDLMVFAPLPRAVVDLYLMTGVISCFYWRCLKPMRYDLGDRTFAAKGASDSKTNAGRAHRKASSSLYHLAYDDVKQRGAHGDETTSVSMRVRELHNPPSFTSTSTHTESASQPLVHHPKLHSIWNLRGMEESSSRLITPFGTRQLSLQRYPGAHQWALFADDLSDTNLEELVKFGLMMLQRGQVIFGYIVLTLDKLRASLSCTDSLSCMMTWVAIGLLFIPIYGLAYLVWLVPPVMRRLGLYCAAAVYCWTFHSSTSFNVWGIILRVFAWIRSRRVSKFLAHWYLRAPDSREVDHRAIATLQLTKH</sequence>
<feature type="transmembrane region" description="Helical" evidence="2">
    <location>
        <begin position="888"/>
        <end position="909"/>
    </location>
</feature>
<evidence type="ECO:0000256" key="1">
    <source>
        <dbReference type="SAM" id="MobiDB-lite"/>
    </source>
</evidence>
<proteinExistence type="predicted"/>
<feature type="transmembrane region" description="Helical" evidence="2">
    <location>
        <begin position="666"/>
        <end position="685"/>
    </location>
</feature>
<feature type="transmembrane region" description="Helical" evidence="2">
    <location>
        <begin position="915"/>
        <end position="944"/>
    </location>
</feature>
<dbReference type="OrthoDB" id="365223at2759"/>
<feature type="region of interest" description="Disordered" evidence="1">
    <location>
        <begin position="168"/>
        <end position="206"/>
    </location>
</feature>
<reference evidence="3 4" key="1">
    <citation type="journal article" date="2017" name="BMC Genomics">
        <title>Whole-genome assembly of Babesia ovata and comparative genomics between closely related pathogens.</title>
        <authorList>
            <person name="Yamagishi J."/>
            <person name="Asada M."/>
            <person name="Hakimi H."/>
            <person name="Tanaka T.Q."/>
            <person name="Sugimoto C."/>
            <person name="Kawazu S."/>
        </authorList>
    </citation>
    <scope>NUCLEOTIDE SEQUENCE [LARGE SCALE GENOMIC DNA]</scope>
    <source>
        <strain evidence="3 4">Miyake</strain>
    </source>
</reference>
<dbReference type="VEuPathDB" id="PiroplasmaDB:BOVATA_009920"/>
<dbReference type="EMBL" id="BDSA01000001">
    <property type="protein sequence ID" value="GBE59499.1"/>
    <property type="molecule type" value="Genomic_DNA"/>
</dbReference>
<accession>A0A2H6K970</accession>
<keyword evidence="2" id="KW-0472">Membrane</keyword>
<organism evidence="3 4">
    <name type="scientific">Babesia ovata</name>
    <dbReference type="NCBI Taxonomy" id="189622"/>
    <lineage>
        <taxon>Eukaryota</taxon>
        <taxon>Sar</taxon>
        <taxon>Alveolata</taxon>
        <taxon>Apicomplexa</taxon>
        <taxon>Aconoidasida</taxon>
        <taxon>Piroplasmida</taxon>
        <taxon>Babesiidae</taxon>
        <taxon>Babesia</taxon>
    </lineage>
</organism>
<keyword evidence="2" id="KW-0812">Transmembrane</keyword>
<feature type="compositionally biased region" description="Polar residues" evidence="1">
    <location>
        <begin position="263"/>
        <end position="276"/>
    </location>
</feature>
<protein>
    <submittedName>
        <fullName evidence="3">Conserved Plasmodium membrane</fullName>
    </submittedName>
</protein>
<comment type="caution">
    <text evidence="3">The sequence shown here is derived from an EMBL/GenBank/DDBJ whole genome shotgun (WGS) entry which is preliminary data.</text>
</comment>
<feature type="region of interest" description="Disordered" evidence="1">
    <location>
        <begin position="291"/>
        <end position="322"/>
    </location>
</feature>
<gene>
    <name evidence="3" type="ORF">BOVATA_009920</name>
</gene>
<evidence type="ECO:0000313" key="3">
    <source>
        <dbReference type="EMBL" id="GBE59499.1"/>
    </source>
</evidence>